<keyword evidence="1" id="KW-1133">Transmembrane helix</keyword>
<evidence type="ECO:0000313" key="3">
    <source>
        <dbReference type="EMBL" id="MFG6487505.1"/>
    </source>
</evidence>
<dbReference type="Pfam" id="PF01757">
    <property type="entry name" value="Acyl_transf_3"/>
    <property type="match status" value="1"/>
</dbReference>
<sequence length="332" mass="36377">MSIRSNVRLSEVIRSRDNNLNLIRFIAATMVLVSHSFALHTGDPGAEPWRKTLGMSMGGVAVDIFFCASGFLVTGSLLASRSIRDFLLARALRIYPGLWTALLLSVVAVGIFASTESAGRFFSAYETWKYLLRNAVMVIGAEFQLPGAFAGNPFNGAVNGSLWTLPFELRAYLIVLGLWLIAVWKRGVAAAAFKTVVMLACAVTLVWAIGSMLAGQPNRFAALLAVFLLGALLRLIADRVVLSRWALVALLALLVGSLLLGTKVFWLVYIFILPYALLCLAYLPAGVIRKFNGVGDYSYGIYIYMPSRSSNLSLQTAHPLHGKWWAPRFRLP</sequence>
<dbReference type="PANTHER" id="PTHR23028:SF53">
    <property type="entry name" value="ACYL_TRANSF_3 DOMAIN-CONTAINING PROTEIN"/>
    <property type="match status" value="1"/>
</dbReference>
<feature type="transmembrane region" description="Helical" evidence="1">
    <location>
        <begin position="60"/>
        <end position="80"/>
    </location>
</feature>
<dbReference type="GO" id="GO:0016746">
    <property type="term" value="F:acyltransferase activity"/>
    <property type="evidence" value="ECO:0007669"/>
    <property type="project" value="UniProtKB-KW"/>
</dbReference>
<gene>
    <name evidence="3" type="ORF">ACG04R_12555</name>
</gene>
<accession>A0ABW7HC63</accession>
<keyword evidence="1" id="KW-0472">Membrane</keyword>
<dbReference type="Proteomes" id="UP001606134">
    <property type="component" value="Unassembled WGS sequence"/>
</dbReference>
<feature type="transmembrane region" description="Helical" evidence="1">
    <location>
        <begin position="244"/>
        <end position="260"/>
    </location>
</feature>
<dbReference type="InterPro" id="IPR050879">
    <property type="entry name" value="Acyltransferase_3"/>
</dbReference>
<dbReference type="RefSeq" id="WP_394410492.1">
    <property type="nucleotide sequence ID" value="NZ_JBIGIC010000005.1"/>
</dbReference>
<evidence type="ECO:0000259" key="2">
    <source>
        <dbReference type="Pfam" id="PF01757"/>
    </source>
</evidence>
<keyword evidence="3" id="KW-0808">Transferase</keyword>
<keyword evidence="4" id="KW-1185">Reference proteome</keyword>
<feature type="domain" description="Acyltransferase 3" evidence="2">
    <location>
        <begin position="18"/>
        <end position="303"/>
    </location>
</feature>
<name>A0ABW7HC63_9BURK</name>
<protein>
    <submittedName>
        <fullName evidence="3">Acyltransferase family protein</fullName>
        <ecNumber evidence="3">2.3.-.-</ecNumber>
    </submittedName>
</protein>
<evidence type="ECO:0000313" key="4">
    <source>
        <dbReference type="Proteomes" id="UP001606134"/>
    </source>
</evidence>
<organism evidence="3 4">
    <name type="scientific">Pelomonas candidula</name>
    <dbReference type="NCBI Taxonomy" id="3299025"/>
    <lineage>
        <taxon>Bacteria</taxon>
        <taxon>Pseudomonadati</taxon>
        <taxon>Pseudomonadota</taxon>
        <taxon>Betaproteobacteria</taxon>
        <taxon>Burkholderiales</taxon>
        <taxon>Sphaerotilaceae</taxon>
        <taxon>Roseateles</taxon>
    </lineage>
</organism>
<dbReference type="EMBL" id="JBIGIC010000005">
    <property type="protein sequence ID" value="MFG6487505.1"/>
    <property type="molecule type" value="Genomic_DNA"/>
</dbReference>
<feature type="transmembrane region" description="Helical" evidence="1">
    <location>
        <begin position="196"/>
        <end position="214"/>
    </location>
</feature>
<dbReference type="PANTHER" id="PTHR23028">
    <property type="entry name" value="ACETYLTRANSFERASE"/>
    <property type="match status" value="1"/>
</dbReference>
<keyword evidence="1" id="KW-0812">Transmembrane</keyword>
<comment type="caution">
    <text evidence="3">The sequence shown here is derived from an EMBL/GenBank/DDBJ whole genome shotgun (WGS) entry which is preliminary data.</text>
</comment>
<feature type="transmembrane region" description="Helical" evidence="1">
    <location>
        <begin position="21"/>
        <end position="40"/>
    </location>
</feature>
<dbReference type="InterPro" id="IPR002656">
    <property type="entry name" value="Acyl_transf_3_dom"/>
</dbReference>
<proteinExistence type="predicted"/>
<evidence type="ECO:0000256" key="1">
    <source>
        <dbReference type="SAM" id="Phobius"/>
    </source>
</evidence>
<feature type="transmembrane region" description="Helical" evidence="1">
    <location>
        <begin position="92"/>
        <end position="113"/>
    </location>
</feature>
<feature type="transmembrane region" description="Helical" evidence="1">
    <location>
        <begin position="169"/>
        <end position="184"/>
    </location>
</feature>
<feature type="transmembrane region" description="Helical" evidence="1">
    <location>
        <begin position="266"/>
        <end position="283"/>
    </location>
</feature>
<feature type="transmembrane region" description="Helical" evidence="1">
    <location>
        <begin position="220"/>
        <end position="237"/>
    </location>
</feature>
<reference evidence="3 4" key="1">
    <citation type="submission" date="2024-08" db="EMBL/GenBank/DDBJ databases">
        <authorList>
            <person name="Lu H."/>
        </authorList>
    </citation>
    <scope>NUCLEOTIDE SEQUENCE [LARGE SCALE GENOMIC DNA]</scope>
    <source>
        <strain evidence="3 4">BYS78W</strain>
    </source>
</reference>
<dbReference type="EC" id="2.3.-.-" evidence="3"/>
<keyword evidence="3" id="KW-0012">Acyltransferase</keyword>